<dbReference type="EMBL" id="VIEB01000316">
    <property type="protein sequence ID" value="TQD95393.1"/>
    <property type="molecule type" value="Genomic_DNA"/>
</dbReference>
<gene>
    <name evidence="2" type="ORF">C1H46_018988</name>
</gene>
<evidence type="ECO:0000313" key="2">
    <source>
        <dbReference type="EMBL" id="TQD95393.1"/>
    </source>
</evidence>
<evidence type="ECO:0000313" key="3">
    <source>
        <dbReference type="Proteomes" id="UP000315295"/>
    </source>
</evidence>
<sequence length="53" mass="6184">MVDFGPMPTKGCEGEGSHKGKAYWDVDETDQKQVKYLDDHFKNGYRVWKSDMK</sequence>
<dbReference type="AlphaFoldDB" id="A0A540M9G1"/>
<feature type="region of interest" description="Disordered" evidence="1">
    <location>
        <begin position="1"/>
        <end position="20"/>
    </location>
</feature>
<name>A0A540M9G1_MALBA</name>
<dbReference type="Proteomes" id="UP000315295">
    <property type="component" value="Unassembled WGS sequence"/>
</dbReference>
<proteinExistence type="predicted"/>
<protein>
    <submittedName>
        <fullName evidence="2">Uncharacterized protein</fullName>
    </submittedName>
</protein>
<accession>A0A540M9G1</accession>
<evidence type="ECO:0000256" key="1">
    <source>
        <dbReference type="SAM" id="MobiDB-lite"/>
    </source>
</evidence>
<comment type="caution">
    <text evidence="2">The sequence shown here is derived from an EMBL/GenBank/DDBJ whole genome shotgun (WGS) entry which is preliminary data.</text>
</comment>
<keyword evidence="3" id="KW-1185">Reference proteome</keyword>
<organism evidence="2 3">
    <name type="scientific">Malus baccata</name>
    <name type="common">Siberian crab apple</name>
    <name type="synonym">Pyrus baccata</name>
    <dbReference type="NCBI Taxonomy" id="106549"/>
    <lineage>
        <taxon>Eukaryota</taxon>
        <taxon>Viridiplantae</taxon>
        <taxon>Streptophyta</taxon>
        <taxon>Embryophyta</taxon>
        <taxon>Tracheophyta</taxon>
        <taxon>Spermatophyta</taxon>
        <taxon>Magnoliopsida</taxon>
        <taxon>eudicotyledons</taxon>
        <taxon>Gunneridae</taxon>
        <taxon>Pentapetalae</taxon>
        <taxon>rosids</taxon>
        <taxon>fabids</taxon>
        <taxon>Rosales</taxon>
        <taxon>Rosaceae</taxon>
        <taxon>Amygdaloideae</taxon>
        <taxon>Maleae</taxon>
        <taxon>Malus</taxon>
    </lineage>
</organism>
<reference evidence="2 3" key="1">
    <citation type="journal article" date="2019" name="G3 (Bethesda)">
        <title>Sequencing of a Wild Apple (Malus baccata) Genome Unravels the Differences Between Cultivated and Wild Apple Species Regarding Disease Resistance and Cold Tolerance.</title>
        <authorList>
            <person name="Chen X."/>
        </authorList>
    </citation>
    <scope>NUCLEOTIDE SEQUENCE [LARGE SCALE GENOMIC DNA]</scope>
    <source>
        <strain evidence="3">cv. Shandingzi</strain>
        <tissue evidence="2">Leaves</tissue>
    </source>
</reference>